<proteinExistence type="predicted"/>
<gene>
    <name evidence="1" type="ORF">LARSCL_LOCUS1605</name>
</gene>
<reference evidence="1 2" key="1">
    <citation type="submission" date="2024-04" db="EMBL/GenBank/DDBJ databases">
        <authorList>
            <person name="Rising A."/>
            <person name="Reimegard J."/>
            <person name="Sonavane S."/>
            <person name="Akerstrom W."/>
            <person name="Nylinder S."/>
            <person name="Hedman E."/>
            <person name="Kallberg Y."/>
        </authorList>
    </citation>
    <scope>NUCLEOTIDE SEQUENCE [LARGE SCALE GENOMIC DNA]</scope>
</reference>
<protein>
    <submittedName>
        <fullName evidence="1">Uncharacterized protein</fullName>
    </submittedName>
</protein>
<comment type="caution">
    <text evidence="1">The sequence shown here is derived from an EMBL/GenBank/DDBJ whole genome shotgun (WGS) entry which is preliminary data.</text>
</comment>
<sequence length="71" mass="7873">MSLTRCLEPIPNMDTLKERIMDATSSCASTVHETKTPDERKPVGRSDLGAPDIYLGIIKDTSFIKTAEYRG</sequence>
<evidence type="ECO:0000313" key="1">
    <source>
        <dbReference type="EMBL" id="CAL1263657.1"/>
    </source>
</evidence>
<dbReference type="Proteomes" id="UP001497382">
    <property type="component" value="Unassembled WGS sequence"/>
</dbReference>
<dbReference type="AlphaFoldDB" id="A0AAV1YX63"/>
<accession>A0AAV1YX63</accession>
<evidence type="ECO:0000313" key="2">
    <source>
        <dbReference type="Proteomes" id="UP001497382"/>
    </source>
</evidence>
<dbReference type="EMBL" id="CAXIEN010000009">
    <property type="protein sequence ID" value="CAL1263657.1"/>
    <property type="molecule type" value="Genomic_DNA"/>
</dbReference>
<organism evidence="1 2">
    <name type="scientific">Larinioides sclopetarius</name>
    <dbReference type="NCBI Taxonomy" id="280406"/>
    <lineage>
        <taxon>Eukaryota</taxon>
        <taxon>Metazoa</taxon>
        <taxon>Ecdysozoa</taxon>
        <taxon>Arthropoda</taxon>
        <taxon>Chelicerata</taxon>
        <taxon>Arachnida</taxon>
        <taxon>Araneae</taxon>
        <taxon>Araneomorphae</taxon>
        <taxon>Entelegynae</taxon>
        <taxon>Araneoidea</taxon>
        <taxon>Araneidae</taxon>
        <taxon>Larinioides</taxon>
    </lineage>
</organism>
<keyword evidence="2" id="KW-1185">Reference proteome</keyword>
<name>A0AAV1YX63_9ARAC</name>